<evidence type="ECO:0000313" key="1">
    <source>
        <dbReference type="EMBL" id="PCJ40185.1"/>
    </source>
</evidence>
<dbReference type="Proteomes" id="UP000228987">
    <property type="component" value="Unassembled WGS sequence"/>
</dbReference>
<sequence>MNRSQFDEYIRRFNEEDPTAFDDYIATDMKMLNGALEFSGVAGMRDHYENKIWPYFVEKLYISAFIGNDENVCVKMWTNFTAKMDADSLFGAVKKGEQFDFRGLILYDLNAAGKFSTITVAYNSFKNTKISGEEIEMGIPH</sequence>
<dbReference type="InterPro" id="IPR032710">
    <property type="entry name" value="NTF2-like_dom_sf"/>
</dbReference>
<proteinExistence type="predicted"/>
<protein>
    <recommendedName>
        <fullName evidence="3">Nuclear transport factor 2 family protein</fullName>
    </recommendedName>
</protein>
<evidence type="ECO:0000313" key="2">
    <source>
        <dbReference type="Proteomes" id="UP000228987"/>
    </source>
</evidence>
<organism evidence="1 2">
    <name type="scientific">SAR86 cluster bacterium</name>
    <dbReference type="NCBI Taxonomy" id="2030880"/>
    <lineage>
        <taxon>Bacteria</taxon>
        <taxon>Pseudomonadati</taxon>
        <taxon>Pseudomonadota</taxon>
        <taxon>Gammaproteobacteria</taxon>
        <taxon>SAR86 cluster</taxon>
    </lineage>
</organism>
<reference evidence="2" key="1">
    <citation type="submission" date="2017-08" db="EMBL/GenBank/DDBJ databases">
        <title>A dynamic microbial community with high functional redundancy inhabits the cold, oxic subseafloor aquifer.</title>
        <authorList>
            <person name="Tully B.J."/>
            <person name="Wheat C.G."/>
            <person name="Glazer B.T."/>
            <person name="Huber J.A."/>
        </authorList>
    </citation>
    <scope>NUCLEOTIDE SEQUENCE [LARGE SCALE GENOMIC DNA]</scope>
</reference>
<dbReference type="SUPFAM" id="SSF54427">
    <property type="entry name" value="NTF2-like"/>
    <property type="match status" value="1"/>
</dbReference>
<dbReference type="EMBL" id="NVWI01000010">
    <property type="protein sequence ID" value="PCJ40185.1"/>
    <property type="molecule type" value="Genomic_DNA"/>
</dbReference>
<accession>A0A2A5C9C7</accession>
<evidence type="ECO:0008006" key="3">
    <source>
        <dbReference type="Google" id="ProtNLM"/>
    </source>
</evidence>
<gene>
    <name evidence="1" type="ORF">COA71_11795</name>
</gene>
<comment type="caution">
    <text evidence="1">The sequence shown here is derived from an EMBL/GenBank/DDBJ whole genome shotgun (WGS) entry which is preliminary data.</text>
</comment>
<dbReference type="Gene3D" id="3.10.450.50">
    <property type="match status" value="1"/>
</dbReference>
<name>A0A2A5C9C7_9GAMM</name>
<dbReference type="AlphaFoldDB" id="A0A2A5C9C7"/>